<keyword evidence="5 6" id="KW-0067">ATP-binding</keyword>
<organism evidence="10 11">
    <name type="scientific">Stephanodiscus triporus</name>
    <dbReference type="NCBI Taxonomy" id="2934178"/>
    <lineage>
        <taxon>Eukaryota</taxon>
        <taxon>Sar</taxon>
        <taxon>Stramenopiles</taxon>
        <taxon>Ochrophyta</taxon>
        <taxon>Bacillariophyta</taxon>
        <taxon>Coscinodiscophyceae</taxon>
        <taxon>Thalassiosirophycidae</taxon>
        <taxon>Stephanodiscales</taxon>
        <taxon>Stephanodiscaceae</taxon>
        <taxon>Stephanodiscus</taxon>
    </lineage>
</organism>
<dbReference type="InterPro" id="IPR050205">
    <property type="entry name" value="CDPK_Ser/Thr_kinases"/>
</dbReference>
<keyword evidence="3 6" id="KW-0547">Nucleotide-binding</keyword>
<dbReference type="AlphaFoldDB" id="A0ABD3QLX7"/>
<dbReference type="CDD" id="cd05117">
    <property type="entry name" value="STKc_CAMK"/>
    <property type="match status" value="1"/>
</dbReference>
<sequence>MNIDYAINVSTTFDEDEVFAASSSKPPTAMDIPMTYSCDTAPYVDEQQQQQQKQADVPDRPPKSPRFGEDEAAVSDTIKYTNIEHKYRVDRRVLGTGSHSSVRVGIDRATGQRYAVKSVRKSDHKPGGLKREIALLREVMHHSIIRLVDVFEDANNVHIVTDLCTGGELLDKIVRKSRGGDNDAPCFTEDEAARVIYQVLDAVSYMHERDIVHRDIKPENILFRTAEEDSPIQIIDLGLSRKHIENVDKPMSTFVGSPYYVAPEVLQNRYDRLCDLWSVGVVAYILLCGYPPMNGPSDAAVLAAIRRGLFVFPFKDWHRTSRESRDFIGLLLQKDPRRRLTAWQAMNHPWILKHLDCELATSDEERQDARVCCDFATSDEERQGVSPAEAAPLVSVKRDSIRAFDVQSQCVRRPLRSSFW</sequence>
<dbReference type="InterPro" id="IPR017441">
    <property type="entry name" value="Protein_kinase_ATP_BS"/>
</dbReference>
<protein>
    <recommendedName>
        <fullName evidence="9">Protein kinase domain-containing protein</fullName>
    </recommendedName>
</protein>
<dbReference type="InterPro" id="IPR008271">
    <property type="entry name" value="Ser/Thr_kinase_AS"/>
</dbReference>
<keyword evidence="1 7" id="KW-0723">Serine/threonine-protein kinase</keyword>
<dbReference type="InterPro" id="IPR011009">
    <property type="entry name" value="Kinase-like_dom_sf"/>
</dbReference>
<evidence type="ECO:0000256" key="8">
    <source>
        <dbReference type="SAM" id="MobiDB-lite"/>
    </source>
</evidence>
<gene>
    <name evidence="10" type="ORF">ACHAW5_002032</name>
</gene>
<feature type="binding site" evidence="6">
    <location>
        <position position="121"/>
    </location>
    <ligand>
        <name>ATP</name>
        <dbReference type="ChEBI" id="CHEBI:30616"/>
    </ligand>
</feature>
<evidence type="ECO:0000313" key="11">
    <source>
        <dbReference type="Proteomes" id="UP001530315"/>
    </source>
</evidence>
<name>A0ABD3QLX7_9STRA</name>
<keyword evidence="4" id="KW-0418">Kinase</keyword>
<dbReference type="PROSITE" id="PS50011">
    <property type="entry name" value="PROTEIN_KINASE_DOM"/>
    <property type="match status" value="1"/>
</dbReference>
<feature type="region of interest" description="Disordered" evidence="8">
    <location>
        <begin position="45"/>
        <end position="72"/>
    </location>
</feature>
<dbReference type="PANTHER" id="PTHR24349">
    <property type="entry name" value="SERINE/THREONINE-PROTEIN KINASE"/>
    <property type="match status" value="1"/>
</dbReference>
<dbReference type="SUPFAM" id="SSF56112">
    <property type="entry name" value="Protein kinase-like (PK-like)"/>
    <property type="match status" value="1"/>
</dbReference>
<evidence type="ECO:0000256" key="3">
    <source>
        <dbReference type="ARBA" id="ARBA00022741"/>
    </source>
</evidence>
<keyword evidence="11" id="KW-1185">Reference proteome</keyword>
<proteinExistence type="inferred from homology"/>
<evidence type="ECO:0000256" key="4">
    <source>
        <dbReference type="ARBA" id="ARBA00022777"/>
    </source>
</evidence>
<dbReference type="InterPro" id="IPR000719">
    <property type="entry name" value="Prot_kinase_dom"/>
</dbReference>
<feature type="domain" description="Protein kinase" evidence="9">
    <location>
        <begin position="88"/>
        <end position="351"/>
    </location>
</feature>
<dbReference type="FunFam" id="1.10.510.10:FF:000571">
    <property type="entry name" value="Maternal embryonic leucine zipper kinase"/>
    <property type="match status" value="1"/>
</dbReference>
<dbReference type="Proteomes" id="UP001530315">
    <property type="component" value="Unassembled WGS sequence"/>
</dbReference>
<reference evidence="10 11" key="1">
    <citation type="submission" date="2024-10" db="EMBL/GenBank/DDBJ databases">
        <title>Updated reference genomes for cyclostephanoid diatoms.</title>
        <authorList>
            <person name="Roberts W.R."/>
            <person name="Alverson A.J."/>
        </authorList>
    </citation>
    <scope>NUCLEOTIDE SEQUENCE [LARGE SCALE GENOMIC DNA]</scope>
    <source>
        <strain evidence="10 11">AJA276-08</strain>
    </source>
</reference>
<dbReference type="PROSITE" id="PS00108">
    <property type="entry name" value="PROTEIN_KINASE_ST"/>
    <property type="match status" value="1"/>
</dbReference>
<dbReference type="GO" id="GO:0005524">
    <property type="term" value="F:ATP binding"/>
    <property type="evidence" value="ECO:0007669"/>
    <property type="project" value="UniProtKB-UniRule"/>
</dbReference>
<dbReference type="GO" id="GO:0004674">
    <property type="term" value="F:protein serine/threonine kinase activity"/>
    <property type="evidence" value="ECO:0007669"/>
    <property type="project" value="UniProtKB-KW"/>
</dbReference>
<feature type="compositionally biased region" description="Basic and acidic residues" evidence="8">
    <location>
        <begin position="56"/>
        <end position="69"/>
    </location>
</feature>
<evidence type="ECO:0000259" key="9">
    <source>
        <dbReference type="PROSITE" id="PS50011"/>
    </source>
</evidence>
<evidence type="ECO:0000313" key="10">
    <source>
        <dbReference type="EMBL" id="KAL3800881.1"/>
    </source>
</evidence>
<evidence type="ECO:0000256" key="1">
    <source>
        <dbReference type="ARBA" id="ARBA00022527"/>
    </source>
</evidence>
<dbReference type="Pfam" id="PF00069">
    <property type="entry name" value="Pkinase"/>
    <property type="match status" value="1"/>
</dbReference>
<dbReference type="SMART" id="SM00220">
    <property type="entry name" value="S_TKc"/>
    <property type="match status" value="1"/>
</dbReference>
<comment type="similarity">
    <text evidence="7">Belongs to the protein kinase superfamily.</text>
</comment>
<evidence type="ECO:0000256" key="5">
    <source>
        <dbReference type="ARBA" id="ARBA00022840"/>
    </source>
</evidence>
<comment type="caution">
    <text evidence="10">The sequence shown here is derived from an EMBL/GenBank/DDBJ whole genome shotgun (WGS) entry which is preliminary data.</text>
</comment>
<evidence type="ECO:0000256" key="7">
    <source>
        <dbReference type="RuleBase" id="RU000304"/>
    </source>
</evidence>
<evidence type="ECO:0000256" key="6">
    <source>
        <dbReference type="PROSITE-ProRule" id="PRU10141"/>
    </source>
</evidence>
<accession>A0ABD3QLX7</accession>
<keyword evidence="2" id="KW-0808">Transferase</keyword>
<evidence type="ECO:0000256" key="2">
    <source>
        <dbReference type="ARBA" id="ARBA00022679"/>
    </source>
</evidence>
<dbReference type="Gene3D" id="1.10.510.10">
    <property type="entry name" value="Transferase(Phosphotransferase) domain 1"/>
    <property type="match status" value="1"/>
</dbReference>
<dbReference type="PROSITE" id="PS00107">
    <property type="entry name" value="PROTEIN_KINASE_ATP"/>
    <property type="match status" value="1"/>
</dbReference>
<dbReference type="EMBL" id="JALLAZ020000207">
    <property type="protein sequence ID" value="KAL3800881.1"/>
    <property type="molecule type" value="Genomic_DNA"/>
</dbReference>